<keyword evidence="1" id="KW-1133">Transmembrane helix</keyword>
<gene>
    <name evidence="2" type="primary">37</name>
    <name evidence="2" type="ORF">SEA_GARDENSTATE_37</name>
</gene>
<dbReference type="Proteomes" id="UP000593999">
    <property type="component" value="Segment"/>
</dbReference>
<evidence type="ECO:0000256" key="1">
    <source>
        <dbReference type="SAM" id="Phobius"/>
    </source>
</evidence>
<feature type="transmembrane region" description="Helical" evidence="1">
    <location>
        <begin position="27"/>
        <end position="47"/>
    </location>
</feature>
<proteinExistence type="predicted"/>
<organism evidence="2 3">
    <name type="scientific">Microbacterium phage GardenState</name>
    <dbReference type="NCBI Taxonomy" id="2776841"/>
    <lineage>
        <taxon>Viruses</taxon>
        <taxon>Duplodnaviria</taxon>
        <taxon>Heunggongvirae</taxon>
        <taxon>Uroviricota</taxon>
        <taxon>Caudoviricetes</taxon>
        <taxon>Casidaviridae</taxon>
        <taxon>Gardenstatevirus</taxon>
        <taxon>Gardenstatevirus gardenstate</taxon>
    </lineage>
</organism>
<protein>
    <submittedName>
        <fullName evidence="2">Membrane protein</fullName>
    </submittedName>
</protein>
<sequence length="55" mass="5743">MNVLLFVVWIALLLANALNLANNIEQGNGFLAFVSGVLVAVSVLGLITTGSELTK</sequence>
<reference evidence="2 3" key="1">
    <citation type="submission" date="2020-08" db="EMBL/GenBank/DDBJ databases">
        <authorList>
            <person name="Onisko P.M."/>
            <person name="Abbud L.A."/>
            <person name="Collins-Miller C."/>
            <person name="Crosslin K."/>
            <person name="Dasari S."/>
            <person name="Friend S.M."/>
            <person name="Gaykema M.A."/>
            <person name="Lambert A.M."/>
            <person name="Moran E.R."/>
            <person name="Watts A.R."/>
            <person name="Zirkle L.M."/>
            <person name="Bauer P.J."/>
            <person name="Temple L."/>
            <person name="Washington J.M."/>
            <person name="Garlena R.A."/>
            <person name="Russell D.A."/>
            <person name="Pope W.H."/>
            <person name="Jacobs-Sera D."/>
            <person name="Hatfull G.F."/>
        </authorList>
    </citation>
    <scope>NUCLEOTIDE SEQUENCE [LARGE SCALE GENOMIC DNA]</scope>
</reference>
<evidence type="ECO:0000313" key="3">
    <source>
        <dbReference type="Proteomes" id="UP000593999"/>
    </source>
</evidence>
<dbReference type="EMBL" id="MT952845">
    <property type="protein sequence ID" value="QOI66949.1"/>
    <property type="molecule type" value="Genomic_DNA"/>
</dbReference>
<keyword evidence="1" id="KW-0472">Membrane</keyword>
<evidence type="ECO:0000313" key="2">
    <source>
        <dbReference type="EMBL" id="QOI66949.1"/>
    </source>
</evidence>
<keyword evidence="1" id="KW-0812">Transmembrane</keyword>
<name>A0A7L8ZDG6_9CAUD</name>
<accession>A0A7L8ZDG6</accession>
<keyword evidence="3" id="KW-1185">Reference proteome</keyword>